<evidence type="ECO:0000256" key="3">
    <source>
        <dbReference type="ARBA" id="ARBA00007630"/>
    </source>
</evidence>
<evidence type="ECO:0000256" key="10">
    <source>
        <dbReference type="ARBA" id="ARBA00022691"/>
    </source>
</evidence>
<organism evidence="19">
    <name type="scientific">Ignavibacterium album</name>
    <dbReference type="NCBI Taxonomy" id="591197"/>
    <lineage>
        <taxon>Bacteria</taxon>
        <taxon>Pseudomonadati</taxon>
        <taxon>Ignavibacteriota</taxon>
        <taxon>Ignavibacteria</taxon>
        <taxon>Ignavibacteriales</taxon>
        <taxon>Ignavibacteriaceae</taxon>
        <taxon>Ignavibacterium</taxon>
    </lineage>
</organism>
<dbReference type="InterPro" id="IPR029028">
    <property type="entry name" value="Alpha/beta_knot_MTases"/>
</dbReference>
<dbReference type="InterPro" id="IPR016009">
    <property type="entry name" value="tRNA_MeTrfase_TRMD/TRM10"/>
</dbReference>
<dbReference type="Gene3D" id="3.40.1280.10">
    <property type="match status" value="1"/>
</dbReference>
<dbReference type="NCBIfam" id="TIGR00088">
    <property type="entry name" value="trmD"/>
    <property type="match status" value="1"/>
</dbReference>
<accession>A0A7V2ZLB8</accession>
<reference evidence="19" key="1">
    <citation type="journal article" date="2020" name="mSystems">
        <title>Genome- and Community-Level Interaction Insights into Carbon Utilization and Element Cycling Functions of Hydrothermarchaeota in Hydrothermal Sediment.</title>
        <authorList>
            <person name="Zhou Z."/>
            <person name="Liu Y."/>
            <person name="Xu W."/>
            <person name="Pan J."/>
            <person name="Luo Z.H."/>
            <person name="Li M."/>
        </authorList>
    </citation>
    <scope>NUCLEOTIDE SEQUENCE [LARGE SCALE GENOMIC DNA]</scope>
    <source>
        <strain evidence="19">SpSt-479</strain>
    </source>
</reference>
<keyword evidence="11 15" id="KW-0819">tRNA processing</keyword>
<dbReference type="PIRSF" id="PIRSF000386">
    <property type="entry name" value="tRNA_mtase"/>
    <property type="match status" value="1"/>
</dbReference>
<evidence type="ECO:0000256" key="14">
    <source>
        <dbReference type="ARBA" id="ARBA00047783"/>
    </source>
</evidence>
<dbReference type="GO" id="GO:0052906">
    <property type="term" value="F:tRNA (guanine(37)-N1)-methyltransferase activity"/>
    <property type="evidence" value="ECO:0007669"/>
    <property type="project" value="UniProtKB-UniRule"/>
</dbReference>
<comment type="subunit">
    <text evidence="4 15 17">Homodimer.</text>
</comment>
<dbReference type="GO" id="GO:0002939">
    <property type="term" value="P:tRNA N1-guanine methylation"/>
    <property type="evidence" value="ECO:0007669"/>
    <property type="project" value="TreeGrafter"/>
</dbReference>
<comment type="caution">
    <text evidence="15">Lacks conserved residue(s) required for the propagation of feature annotation.</text>
</comment>
<dbReference type="GO" id="GO:0005829">
    <property type="term" value="C:cytosol"/>
    <property type="evidence" value="ECO:0007669"/>
    <property type="project" value="TreeGrafter"/>
</dbReference>
<dbReference type="NCBIfam" id="NF000648">
    <property type="entry name" value="PRK00026.1"/>
    <property type="match status" value="1"/>
</dbReference>
<evidence type="ECO:0000256" key="7">
    <source>
        <dbReference type="ARBA" id="ARBA00022490"/>
    </source>
</evidence>
<dbReference type="PANTHER" id="PTHR46417:SF1">
    <property type="entry name" value="TRNA (GUANINE-N(1)-)-METHYLTRANSFERASE"/>
    <property type="match status" value="1"/>
</dbReference>
<dbReference type="InterPro" id="IPR023148">
    <property type="entry name" value="tRNA_m1G_MeTrfase_C_sf"/>
</dbReference>
<comment type="subcellular location">
    <subcellularLocation>
        <location evidence="2 15 17">Cytoplasm</location>
    </subcellularLocation>
</comment>
<dbReference type="Gene3D" id="1.10.1270.20">
    <property type="entry name" value="tRNA(m1g37)methyltransferase, domain 2"/>
    <property type="match status" value="1"/>
</dbReference>
<evidence type="ECO:0000256" key="15">
    <source>
        <dbReference type="HAMAP-Rule" id="MF_00605"/>
    </source>
</evidence>
<comment type="catalytic activity">
    <reaction evidence="14 15 17">
        <text>guanosine(37) in tRNA + S-adenosyl-L-methionine = N(1)-methylguanosine(37) in tRNA + S-adenosyl-L-homocysteine + H(+)</text>
        <dbReference type="Rhea" id="RHEA:36899"/>
        <dbReference type="Rhea" id="RHEA-COMP:10145"/>
        <dbReference type="Rhea" id="RHEA-COMP:10147"/>
        <dbReference type="ChEBI" id="CHEBI:15378"/>
        <dbReference type="ChEBI" id="CHEBI:57856"/>
        <dbReference type="ChEBI" id="CHEBI:59789"/>
        <dbReference type="ChEBI" id="CHEBI:73542"/>
        <dbReference type="ChEBI" id="CHEBI:74269"/>
        <dbReference type="EC" id="2.1.1.228"/>
    </reaction>
</comment>
<feature type="binding site" evidence="15 16">
    <location>
        <position position="113"/>
    </location>
    <ligand>
        <name>S-adenosyl-L-methionine</name>
        <dbReference type="ChEBI" id="CHEBI:59789"/>
    </ligand>
</feature>
<comment type="caution">
    <text evidence="19">The sequence shown here is derived from an EMBL/GenBank/DDBJ whole genome shotgun (WGS) entry which is preliminary data.</text>
</comment>
<dbReference type="FunFam" id="3.40.1280.10:FF:000001">
    <property type="entry name" value="tRNA (guanine-N(1)-)-methyltransferase"/>
    <property type="match status" value="1"/>
</dbReference>
<feature type="domain" description="tRNA methyltransferase TRMD/TRM10-type" evidence="18">
    <location>
        <begin position="2"/>
        <end position="219"/>
    </location>
</feature>
<sequence>MMRIDIISAVPELLTSPLNSSILKRAQNKKKIEIYVHNLRDYAFNKHKQIDDKPFGGGPGMILKPEPFFECIEKLQSERKYDHIIFTTPKGKIFDQKYANKLSLAKNIIIIAGHYKEIDDRVRQHFATDEISIGKFVLTGGELPALIIVDAVVRLIPGVLNDSEAALDDSFQDGEIVEAPYFTRPAEYRGMKVPEVLLSGNEKEIKKWKEEQSKILTEKWKNYNN</sequence>
<dbReference type="InterPro" id="IPR029026">
    <property type="entry name" value="tRNA_m1G_MTases_N"/>
</dbReference>
<evidence type="ECO:0000256" key="13">
    <source>
        <dbReference type="ARBA" id="ARBA00033392"/>
    </source>
</evidence>
<evidence type="ECO:0000256" key="5">
    <source>
        <dbReference type="ARBA" id="ARBA00012807"/>
    </source>
</evidence>
<dbReference type="HAMAP" id="MF_00605">
    <property type="entry name" value="TrmD"/>
    <property type="match status" value="1"/>
</dbReference>
<dbReference type="InterPro" id="IPR002649">
    <property type="entry name" value="tRNA_m1G_MeTrfase_TrmD"/>
</dbReference>
<name>A0A7V2ZLB8_9BACT</name>
<evidence type="ECO:0000256" key="8">
    <source>
        <dbReference type="ARBA" id="ARBA00022603"/>
    </source>
</evidence>
<evidence type="ECO:0000256" key="6">
    <source>
        <dbReference type="ARBA" id="ARBA00014679"/>
    </source>
</evidence>
<dbReference type="AlphaFoldDB" id="A0A7V2ZLB8"/>
<evidence type="ECO:0000256" key="16">
    <source>
        <dbReference type="PIRSR" id="PIRSR000386-1"/>
    </source>
</evidence>
<evidence type="ECO:0000256" key="11">
    <source>
        <dbReference type="ARBA" id="ARBA00022694"/>
    </source>
</evidence>
<evidence type="ECO:0000256" key="1">
    <source>
        <dbReference type="ARBA" id="ARBA00002634"/>
    </source>
</evidence>
<keyword evidence="8 15" id="KW-0489">Methyltransferase</keyword>
<evidence type="ECO:0000259" key="18">
    <source>
        <dbReference type="Pfam" id="PF01746"/>
    </source>
</evidence>
<evidence type="ECO:0000313" key="19">
    <source>
        <dbReference type="EMBL" id="HFI92046.1"/>
    </source>
</evidence>
<evidence type="ECO:0000256" key="9">
    <source>
        <dbReference type="ARBA" id="ARBA00022679"/>
    </source>
</evidence>
<evidence type="ECO:0000256" key="17">
    <source>
        <dbReference type="RuleBase" id="RU003464"/>
    </source>
</evidence>
<comment type="similarity">
    <text evidence="3 15 17">Belongs to the RNA methyltransferase TrmD family.</text>
</comment>
<keyword evidence="9 15" id="KW-0808">Transferase</keyword>
<evidence type="ECO:0000256" key="4">
    <source>
        <dbReference type="ARBA" id="ARBA00011738"/>
    </source>
</evidence>
<keyword evidence="10 15" id="KW-0949">S-adenosyl-L-methionine</keyword>
<dbReference type="SUPFAM" id="SSF75217">
    <property type="entry name" value="alpha/beta knot"/>
    <property type="match status" value="1"/>
</dbReference>
<dbReference type="EMBL" id="DSUJ01000008">
    <property type="protein sequence ID" value="HFI92046.1"/>
    <property type="molecule type" value="Genomic_DNA"/>
</dbReference>
<protein>
    <recommendedName>
        <fullName evidence="6 15">tRNA (guanine-N(1)-)-methyltransferase</fullName>
        <ecNumber evidence="5 15">2.1.1.228</ecNumber>
    </recommendedName>
    <alternativeName>
        <fullName evidence="12 15">M1G-methyltransferase</fullName>
    </alternativeName>
    <alternativeName>
        <fullName evidence="13 15">tRNA [GM37] methyltransferase</fullName>
    </alternativeName>
</protein>
<dbReference type="Pfam" id="PF01746">
    <property type="entry name" value="tRNA_m1G_MT"/>
    <property type="match status" value="1"/>
</dbReference>
<evidence type="ECO:0000256" key="2">
    <source>
        <dbReference type="ARBA" id="ARBA00004496"/>
    </source>
</evidence>
<evidence type="ECO:0000256" key="12">
    <source>
        <dbReference type="ARBA" id="ARBA00029736"/>
    </source>
</evidence>
<comment type="function">
    <text evidence="1 15 17">Specifically methylates guanosine-37 in various tRNAs.</text>
</comment>
<dbReference type="PANTHER" id="PTHR46417">
    <property type="entry name" value="TRNA (GUANINE-N(1)-)-METHYLTRANSFERASE"/>
    <property type="match status" value="1"/>
</dbReference>
<proteinExistence type="inferred from homology"/>
<gene>
    <name evidence="15 19" type="primary">trmD</name>
    <name evidence="19" type="ORF">ENS31_11060</name>
</gene>
<keyword evidence="7 15" id="KW-0963">Cytoplasm</keyword>
<dbReference type="EC" id="2.1.1.228" evidence="5 15"/>